<dbReference type="PANTHER" id="PTHR34262:SF1">
    <property type="entry name" value="TRANSMEMBRANE PROTEIN 220"/>
    <property type="match status" value="1"/>
</dbReference>
<keyword evidence="1" id="KW-0812">Transmembrane</keyword>
<dbReference type="InterPro" id="IPR029377">
    <property type="entry name" value="TMEM220"/>
</dbReference>
<feature type="transmembrane region" description="Helical" evidence="1">
    <location>
        <begin position="34"/>
        <end position="51"/>
    </location>
</feature>
<sequence length="168" mass="19075">MAAKISESLFSLSSLLMASLFAISASFQFNDPDWFFWFPLYICGCIVNLVNGLSKFPMMRLRTLAKFSLWLGVFLFIKVAVEGALKGMVAGFWSLDMRERIVREKLGSGLVIGSMFLHLQKKPSSRHQPNGQETEVAKLTKYGMPTLAVIRYGLSILFYLCHQKEMKF</sequence>
<dbReference type="Pfam" id="PF15071">
    <property type="entry name" value="TMEM220"/>
    <property type="match status" value="1"/>
</dbReference>
<evidence type="ECO:0000313" key="3">
    <source>
        <dbReference type="Proteomes" id="UP001630127"/>
    </source>
</evidence>
<dbReference type="AlphaFoldDB" id="A0ABD3A3I7"/>
<keyword evidence="3" id="KW-1185">Reference proteome</keyword>
<evidence type="ECO:0000313" key="2">
    <source>
        <dbReference type="EMBL" id="KAL3525758.1"/>
    </source>
</evidence>
<feature type="transmembrane region" description="Helical" evidence="1">
    <location>
        <begin position="63"/>
        <end position="81"/>
    </location>
</feature>
<feature type="transmembrane region" description="Helical" evidence="1">
    <location>
        <begin position="142"/>
        <end position="161"/>
    </location>
</feature>
<keyword evidence="1" id="KW-1133">Transmembrane helix</keyword>
<name>A0ABD3A3I7_9GENT</name>
<evidence type="ECO:0000256" key="1">
    <source>
        <dbReference type="SAM" id="Phobius"/>
    </source>
</evidence>
<dbReference type="PANTHER" id="PTHR34262">
    <property type="entry name" value="TRANSMEMBRANE PROTEIN 220"/>
    <property type="match status" value="1"/>
</dbReference>
<comment type="caution">
    <text evidence="2">The sequence shown here is derived from an EMBL/GenBank/DDBJ whole genome shotgun (WGS) entry which is preliminary data.</text>
</comment>
<reference evidence="2 3" key="1">
    <citation type="submission" date="2024-11" db="EMBL/GenBank/DDBJ databases">
        <title>A near-complete genome assembly of Cinchona calisaya.</title>
        <authorList>
            <person name="Lian D.C."/>
            <person name="Zhao X.W."/>
            <person name="Wei L."/>
        </authorList>
    </citation>
    <scope>NUCLEOTIDE SEQUENCE [LARGE SCALE GENOMIC DNA]</scope>
    <source>
        <tissue evidence="2">Nenye</tissue>
    </source>
</reference>
<gene>
    <name evidence="2" type="ORF">ACH5RR_014130</name>
</gene>
<keyword evidence="1" id="KW-0472">Membrane</keyword>
<protein>
    <submittedName>
        <fullName evidence="2">Uncharacterized protein</fullName>
    </submittedName>
</protein>
<accession>A0ABD3A3I7</accession>
<dbReference type="EMBL" id="JBJUIK010000006">
    <property type="protein sequence ID" value="KAL3525758.1"/>
    <property type="molecule type" value="Genomic_DNA"/>
</dbReference>
<dbReference type="Proteomes" id="UP001630127">
    <property type="component" value="Unassembled WGS sequence"/>
</dbReference>
<proteinExistence type="predicted"/>
<organism evidence="2 3">
    <name type="scientific">Cinchona calisaya</name>
    <dbReference type="NCBI Taxonomy" id="153742"/>
    <lineage>
        <taxon>Eukaryota</taxon>
        <taxon>Viridiplantae</taxon>
        <taxon>Streptophyta</taxon>
        <taxon>Embryophyta</taxon>
        <taxon>Tracheophyta</taxon>
        <taxon>Spermatophyta</taxon>
        <taxon>Magnoliopsida</taxon>
        <taxon>eudicotyledons</taxon>
        <taxon>Gunneridae</taxon>
        <taxon>Pentapetalae</taxon>
        <taxon>asterids</taxon>
        <taxon>lamiids</taxon>
        <taxon>Gentianales</taxon>
        <taxon>Rubiaceae</taxon>
        <taxon>Cinchonoideae</taxon>
        <taxon>Cinchoneae</taxon>
        <taxon>Cinchona</taxon>
    </lineage>
</organism>